<protein>
    <submittedName>
        <fullName evidence="5">Trigger factor</fullName>
    </submittedName>
</protein>
<evidence type="ECO:0000256" key="1">
    <source>
        <dbReference type="ARBA" id="ARBA00023110"/>
    </source>
</evidence>
<keyword evidence="1" id="KW-0697">Rotamase</keyword>
<feature type="domain" description="Trigger factor ribosome-binding bacterial" evidence="3">
    <location>
        <begin position="8"/>
        <end position="126"/>
    </location>
</feature>
<dbReference type="EMBL" id="LCNV01000019">
    <property type="protein sequence ID" value="KKU63651.1"/>
    <property type="molecule type" value="Genomic_DNA"/>
</dbReference>
<keyword evidence="2" id="KW-0413">Isomerase</keyword>
<dbReference type="AlphaFoldDB" id="A0A0G1S2P7"/>
<dbReference type="GO" id="GO:0006457">
    <property type="term" value="P:protein folding"/>
    <property type="evidence" value="ECO:0007669"/>
    <property type="project" value="InterPro"/>
</dbReference>
<sequence>MVSDTLINRLENGSIEIRLTLPWKEILNKYGVQVEKAVKLAVLPGFRQGTAPRNMVEPQLDKNKLYSAAVQDLLPAVFSAAVKQHALKPILYPKLTITKGEEGQDWEFLAVTCEAPLVVLPDYKKSIASLGKLEETEKTGKIIDFLRQKTAMKIPDLLVEEEASHRLSALAENITRLGLSVDSYLKTKNLTPQDLKSQVSNEARASLEAEFILRGIQEQEKLTDRKSVLNFLQSLV</sequence>
<dbReference type="InterPro" id="IPR008881">
    <property type="entry name" value="Trigger_fac_ribosome-bd_bac"/>
</dbReference>
<evidence type="ECO:0000256" key="2">
    <source>
        <dbReference type="ARBA" id="ARBA00023235"/>
    </source>
</evidence>
<evidence type="ECO:0000259" key="4">
    <source>
        <dbReference type="Pfam" id="PF05698"/>
    </source>
</evidence>
<dbReference type="InterPro" id="IPR036611">
    <property type="entry name" value="Trigger_fac_ribosome-bd_sf"/>
</dbReference>
<dbReference type="InterPro" id="IPR037041">
    <property type="entry name" value="Trigger_fac_C_sf"/>
</dbReference>
<dbReference type="Pfam" id="PF05698">
    <property type="entry name" value="Trigger_C"/>
    <property type="match status" value="1"/>
</dbReference>
<dbReference type="Proteomes" id="UP000034364">
    <property type="component" value="Unassembled WGS sequence"/>
</dbReference>
<dbReference type="Pfam" id="PF05697">
    <property type="entry name" value="Trigger_N"/>
    <property type="match status" value="1"/>
</dbReference>
<dbReference type="SUPFAM" id="SSF109998">
    <property type="entry name" value="Triger factor/SurA peptide-binding domain-like"/>
    <property type="match status" value="1"/>
</dbReference>
<evidence type="ECO:0000313" key="5">
    <source>
        <dbReference type="EMBL" id="KKU63651.1"/>
    </source>
</evidence>
<dbReference type="Gene3D" id="3.30.70.1050">
    <property type="entry name" value="Trigger factor ribosome-binding domain"/>
    <property type="match status" value="1"/>
</dbReference>
<accession>A0A0G1S2P7</accession>
<gene>
    <name evidence="5" type="ORF">UX87_C0019G0018</name>
</gene>
<evidence type="ECO:0000259" key="3">
    <source>
        <dbReference type="Pfam" id="PF05697"/>
    </source>
</evidence>
<comment type="caution">
    <text evidence="5">The sequence shown here is derived from an EMBL/GenBank/DDBJ whole genome shotgun (WGS) entry which is preliminary data.</text>
</comment>
<proteinExistence type="predicted"/>
<dbReference type="InterPro" id="IPR008880">
    <property type="entry name" value="Trigger_fac_C"/>
</dbReference>
<reference evidence="5 6" key="1">
    <citation type="journal article" date="2015" name="Nature">
        <title>rRNA introns, odd ribosomes, and small enigmatic genomes across a large radiation of phyla.</title>
        <authorList>
            <person name="Brown C.T."/>
            <person name="Hug L.A."/>
            <person name="Thomas B.C."/>
            <person name="Sharon I."/>
            <person name="Castelle C.J."/>
            <person name="Singh A."/>
            <person name="Wilkins M.J."/>
            <person name="Williams K.H."/>
            <person name="Banfield J.F."/>
        </authorList>
    </citation>
    <scope>NUCLEOTIDE SEQUENCE [LARGE SCALE GENOMIC DNA]</scope>
</reference>
<name>A0A0G1S2P7_9BACT</name>
<dbReference type="Gene3D" id="1.10.3120.10">
    <property type="entry name" value="Trigger factor, C-terminal domain"/>
    <property type="match status" value="1"/>
</dbReference>
<dbReference type="GO" id="GO:0003755">
    <property type="term" value="F:peptidyl-prolyl cis-trans isomerase activity"/>
    <property type="evidence" value="ECO:0007669"/>
    <property type="project" value="UniProtKB-KW"/>
</dbReference>
<dbReference type="GO" id="GO:0015031">
    <property type="term" value="P:protein transport"/>
    <property type="evidence" value="ECO:0007669"/>
    <property type="project" value="InterPro"/>
</dbReference>
<organism evidence="5 6">
    <name type="scientific">Candidatus Amesbacteria bacterium GW2011_GWA1_47_16</name>
    <dbReference type="NCBI Taxonomy" id="1618353"/>
    <lineage>
        <taxon>Bacteria</taxon>
        <taxon>Candidatus Amesiibacteriota</taxon>
    </lineage>
</organism>
<evidence type="ECO:0000313" key="6">
    <source>
        <dbReference type="Proteomes" id="UP000034364"/>
    </source>
</evidence>
<dbReference type="SUPFAM" id="SSF102735">
    <property type="entry name" value="Trigger factor ribosome-binding domain"/>
    <property type="match status" value="1"/>
</dbReference>
<dbReference type="InterPro" id="IPR027304">
    <property type="entry name" value="Trigger_fact/SurA_dom_sf"/>
</dbReference>
<feature type="domain" description="Trigger factor C-terminal" evidence="4">
    <location>
        <begin position="134"/>
        <end position="223"/>
    </location>
</feature>